<dbReference type="EMBL" id="WUMU01000012">
    <property type="protein sequence ID" value="MXN18301.1"/>
    <property type="molecule type" value="Genomic_DNA"/>
</dbReference>
<dbReference type="AlphaFoldDB" id="A0A6L7G2Q1"/>
<gene>
    <name evidence="1" type="ORF">GR170_10675</name>
</gene>
<reference evidence="1 2" key="1">
    <citation type="submission" date="2019-12" db="EMBL/GenBank/DDBJ databases">
        <authorList>
            <person name="Li M."/>
        </authorList>
    </citation>
    <scope>NUCLEOTIDE SEQUENCE [LARGE SCALE GENOMIC DNA]</scope>
    <source>
        <strain evidence="1 2">GBMRC 2024</strain>
    </source>
</reference>
<sequence length="118" mass="13257">MARQNWHNLREEGAVIVTRRLPPRFDLKVEAEVATGKPVSLSAIAHQVRQDMWRRLQSLRGFAPAVRVERTEGGVRITAGGALEGARPTEAARTILSDLLDSPGHRARWLRHAERRHG</sequence>
<comment type="caution">
    <text evidence="1">The sequence shown here is derived from an EMBL/GenBank/DDBJ whole genome shotgun (WGS) entry which is preliminary data.</text>
</comment>
<accession>A0A6L7G2Q1</accession>
<proteinExistence type="predicted"/>
<evidence type="ECO:0000313" key="1">
    <source>
        <dbReference type="EMBL" id="MXN18301.1"/>
    </source>
</evidence>
<protein>
    <submittedName>
        <fullName evidence="1">Uncharacterized protein</fullName>
    </submittedName>
</protein>
<dbReference type="Proteomes" id="UP000477911">
    <property type="component" value="Unassembled WGS sequence"/>
</dbReference>
<keyword evidence="2" id="KW-1185">Reference proteome</keyword>
<organism evidence="1 2">
    <name type="scientific">Pseudooceanicola albus</name>
    <dbReference type="NCBI Taxonomy" id="2692189"/>
    <lineage>
        <taxon>Bacteria</taxon>
        <taxon>Pseudomonadati</taxon>
        <taxon>Pseudomonadota</taxon>
        <taxon>Alphaproteobacteria</taxon>
        <taxon>Rhodobacterales</taxon>
        <taxon>Paracoccaceae</taxon>
        <taxon>Pseudooceanicola</taxon>
    </lineage>
</organism>
<evidence type="ECO:0000313" key="2">
    <source>
        <dbReference type="Proteomes" id="UP000477911"/>
    </source>
</evidence>
<dbReference type="RefSeq" id="WP_160894436.1">
    <property type="nucleotide sequence ID" value="NZ_WUMU01000012.1"/>
</dbReference>
<name>A0A6L7G2Q1_9RHOB</name>